<proteinExistence type="predicted"/>
<organism evidence="1 2">
    <name type="scientific">Acinetobacter phage vB_AbaM_ME3</name>
    <dbReference type="NCBI Taxonomy" id="1837876"/>
    <lineage>
        <taxon>Viruses</taxon>
        <taxon>Duplodnaviria</taxon>
        <taxon>Heunggongvirae</taxon>
        <taxon>Uroviricota</taxon>
        <taxon>Caudoviricetes</taxon>
        <taxon>Metrivirus</taxon>
        <taxon>Metrivirus ME3</taxon>
    </lineage>
</organism>
<accession>A0A172Q0X2</accession>
<evidence type="ECO:0000313" key="2">
    <source>
        <dbReference type="Proteomes" id="UP000225947"/>
    </source>
</evidence>
<protein>
    <submittedName>
        <fullName evidence="1">Uncharacterized protein</fullName>
    </submittedName>
</protein>
<name>A0A172Q0X2_9CAUD</name>
<keyword evidence="2" id="KW-1185">Reference proteome</keyword>
<sequence>MPSNIIFFSQPLFPEGLKLVVESSYSSNQHFIPDTYTVLNSDECSKVEWQANDSIIVVSDSIWTRYKVI</sequence>
<evidence type="ECO:0000313" key="1">
    <source>
        <dbReference type="EMBL" id="AND75487.1"/>
    </source>
</evidence>
<gene>
    <name evidence="1" type="ORF">ME3_326</name>
</gene>
<dbReference type="EMBL" id="KU935715">
    <property type="protein sequence ID" value="AND75487.1"/>
    <property type="molecule type" value="Genomic_DNA"/>
</dbReference>
<reference evidence="2" key="1">
    <citation type="submission" date="2016-03" db="EMBL/GenBank/DDBJ databases">
        <title>Characterization of Acinetobacter baumannii phage vB_AbaM_ME3.</title>
        <authorList>
            <person name="Buttimer C.T.H."/>
            <person name="Elbreki M."/>
            <person name="Coffey A."/>
        </authorList>
    </citation>
    <scope>NUCLEOTIDE SEQUENCE [LARGE SCALE GENOMIC DNA]</scope>
</reference>
<dbReference type="Proteomes" id="UP000225947">
    <property type="component" value="Segment"/>
</dbReference>